<accession>A0AAW9CI57</accession>
<evidence type="ECO:0000256" key="1">
    <source>
        <dbReference type="SAM" id="MobiDB-lite"/>
    </source>
</evidence>
<dbReference type="EMBL" id="QXCT01000001">
    <property type="protein sequence ID" value="MDW9250615.1"/>
    <property type="molecule type" value="Genomic_DNA"/>
</dbReference>
<evidence type="ECO:0000313" key="2">
    <source>
        <dbReference type="EMBL" id="MDW9250615.1"/>
    </source>
</evidence>
<gene>
    <name evidence="2" type="ORF">C7S16_4372</name>
</gene>
<name>A0AAW9CI57_BURTH</name>
<dbReference type="Proteomes" id="UP001272137">
    <property type="component" value="Unassembled WGS sequence"/>
</dbReference>
<feature type="region of interest" description="Disordered" evidence="1">
    <location>
        <begin position="1"/>
        <end position="25"/>
    </location>
</feature>
<proteinExistence type="predicted"/>
<feature type="region of interest" description="Disordered" evidence="1">
    <location>
        <begin position="37"/>
        <end position="70"/>
    </location>
</feature>
<feature type="compositionally biased region" description="Polar residues" evidence="1">
    <location>
        <begin position="49"/>
        <end position="70"/>
    </location>
</feature>
<dbReference type="AlphaFoldDB" id="A0AAW9CI57"/>
<organism evidence="2 3">
    <name type="scientific">Burkholderia thailandensis</name>
    <dbReference type="NCBI Taxonomy" id="57975"/>
    <lineage>
        <taxon>Bacteria</taxon>
        <taxon>Pseudomonadati</taxon>
        <taxon>Pseudomonadota</taxon>
        <taxon>Betaproteobacteria</taxon>
        <taxon>Burkholderiales</taxon>
        <taxon>Burkholderiaceae</taxon>
        <taxon>Burkholderia</taxon>
        <taxon>pseudomallei group</taxon>
    </lineage>
</organism>
<protein>
    <submittedName>
        <fullName evidence="2">Uncharacterized protein</fullName>
    </submittedName>
</protein>
<reference evidence="2" key="1">
    <citation type="submission" date="2018-08" db="EMBL/GenBank/DDBJ databases">
        <title>Identification of Burkholderia cepacia strains that express a Burkholderia pseudomallei-like capsular polysaccharide.</title>
        <authorList>
            <person name="Burtnick M.N."/>
            <person name="Vongsouvath M."/>
            <person name="Newton P."/>
            <person name="Wuthiekanun V."/>
            <person name="Limmathurotsakul D."/>
            <person name="Brett P.J."/>
            <person name="Chantratita N."/>
            <person name="Dance D.A."/>
        </authorList>
    </citation>
    <scope>NUCLEOTIDE SEQUENCE</scope>
    <source>
        <strain evidence="2">SBXCC001</strain>
    </source>
</reference>
<comment type="caution">
    <text evidence="2">The sequence shown here is derived from an EMBL/GenBank/DDBJ whole genome shotgun (WGS) entry which is preliminary data.</text>
</comment>
<evidence type="ECO:0000313" key="3">
    <source>
        <dbReference type="Proteomes" id="UP001272137"/>
    </source>
</evidence>
<sequence length="70" mass="7712">MPLSCPEIEKDRRGFRIGPDATRLRPPRRRFAPEVFPQLPREPPCAATGTPSSARAAISGSSMNHITNIQ</sequence>